<dbReference type="Proteomes" id="UP001243989">
    <property type="component" value="Unassembled WGS sequence"/>
</dbReference>
<dbReference type="EMBL" id="JAHMHQ010000005">
    <property type="protein sequence ID" value="KAK1639359.1"/>
    <property type="molecule type" value="Genomic_DNA"/>
</dbReference>
<reference evidence="1" key="1">
    <citation type="submission" date="2021-06" db="EMBL/GenBank/DDBJ databases">
        <title>Comparative genomics, transcriptomics and evolutionary studies reveal genomic signatures of adaptation to plant cell wall in hemibiotrophic fungi.</title>
        <authorList>
            <consortium name="DOE Joint Genome Institute"/>
            <person name="Baroncelli R."/>
            <person name="Diaz J.F."/>
            <person name="Benocci T."/>
            <person name="Peng M."/>
            <person name="Battaglia E."/>
            <person name="Haridas S."/>
            <person name="Andreopoulos W."/>
            <person name="Labutti K."/>
            <person name="Pangilinan J."/>
            <person name="Floch G.L."/>
            <person name="Makela M.R."/>
            <person name="Henrissat B."/>
            <person name="Grigoriev I.V."/>
            <person name="Crouch J.A."/>
            <person name="De Vries R.P."/>
            <person name="Sukno S.A."/>
            <person name="Thon M.R."/>
        </authorList>
    </citation>
    <scope>NUCLEOTIDE SEQUENCE</scope>
    <source>
        <strain evidence="1">CBS 102054</strain>
    </source>
</reference>
<dbReference type="RefSeq" id="XP_060447966.1">
    <property type="nucleotide sequence ID" value="XM_060588902.1"/>
</dbReference>
<accession>A0AAI9ZYV0</accession>
<comment type="caution">
    <text evidence="1">The sequence shown here is derived from an EMBL/GenBank/DDBJ whole genome shotgun (WGS) entry which is preliminary data.</text>
</comment>
<dbReference type="GeneID" id="85473764"/>
<gene>
    <name evidence="1" type="ORF">BDP81DRAFT_404137</name>
</gene>
<dbReference type="AlphaFoldDB" id="A0AAI9ZYV0"/>
<protein>
    <submittedName>
        <fullName evidence="1">Uncharacterized protein</fullName>
    </submittedName>
</protein>
<keyword evidence="2" id="KW-1185">Reference proteome</keyword>
<evidence type="ECO:0000313" key="1">
    <source>
        <dbReference type="EMBL" id="KAK1639359.1"/>
    </source>
</evidence>
<evidence type="ECO:0000313" key="2">
    <source>
        <dbReference type="Proteomes" id="UP001243989"/>
    </source>
</evidence>
<organism evidence="1 2">
    <name type="scientific">Colletotrichum phormii</name>
    <dbReference type="NCBI Taxonomy" id="359342"/>
    <lineage>
        <taxon>Eukaryota</taxon>
        <taxon>Fungi</taxon>
        <taxon>Dikarya</taxon>
        <taxon>Ascomycota</taxon>
        <taxon>Pezizomycotina</taxon>
        <taxon>Sordariomycetes</taxon>
        <taxon>Hypocreomycetidae</taxon>
        <taxon>Glomerellales</taxon>
        <taxon>Glomerellaceae</taxon>
        <taxon>Colletotrichum</taxon>
        <taxon>Colletotrichum acutatum species complex</taxon>
    </lineage>
</organism>
<sequence>MFRISDILHLVQAISNAIYPVFPSQKAPLPIQPLFRKSIQWGLLSCLRKESSQWAFEILALVRSDERHLNCLADTLVPQIGGCRIAADVHVAKDKEPSPWYLVGRCGTFDQALQTAVSIPARTHRDVASATDFDLFQDMAVMKRDGLLSRESWAYKHLYQKNLTGPPNITAQYYGTWAVKFPAGKTPEGRDQYKTVALILMEYIDGYSIDDLCNRDEYGDLVPDDELP</sequence>
<proteinExistence type="predicted"/>
<name>A0AAI9ZYV0_9PEZI</name>